<comment type="caution">
    <text evidence="1">The sequence shown here is derived from an EMBL/GenBank/DDBJ whole genome shotgun (WGS) entry which is preliminary data.</text>
</comment>
<evidence type="ECO:0000313" key="2">
    <source>
        <dbReference type="Proteomes" id="UP000827872"/>
    </source>
</evidence>
<gene>
    <name evidence="1" type="ORF">K3G42_005129</name>
</gene>
<name>A0ACB8FTL2_9SAUR</name>
<organism evidence="1 2">
    <name type="scientific">Sphaerodactylus townsendi</name>
    <dbReference type="NCBI Taxonomy" id="933632"/>
    <lineage>
        <taxon>Eukaryota</taxon>
        <taxon>Metazoa</taxon>
        <taxon>Chordata</taxon>
        <taxon>Craniata</taxon>
        <taxon>Vertebrata</taxon>
        <taxon>Euteleostomi</taxon>
        <taxon>Lepidosauria</taxon>
        <taxon>Squamata</taxon>
        <taxon>Bifurcata</taxon>
        <taxon>Gekkota</taxon>
        <taxon>Sphaerodactylidae</taxon>
        <taxon>Sphaerodactylus</taxon>
    </lineage>
</organism>
<accession>A0ACB8FTL2</accession>
<dbReference type="EMBL" id="CM037624">
    <property type="protein sequence ID" value="KAH8010465.1"/>
    <property type="molecule type" value="Genomic_DNA"/>
</dbReference>
<reference evidence="1" key="1">
    <citation type="submission" date="2021-08" db="EMBL/GenBank/DDBJ databases">
        <title>The first chromosome-level gecko genome reveals the dynamic sex chromosomes of Neotropical dwarf geckos (Sphaerodactylidae: Sphaerodactylus).</title>
        <authorList>
            <person name="Pinto B.J."/>
            <person name="Keating S.E."/>
            <person name="Gamble T."/>
        </authorList>
    </citation>
    <scope>NUCLEOTIDE SEQUENCE</scope>
    <source>
        <strain evidence="1">TG3544</strain>
    </source>
</reference>
<protein>
    <submittedName>
        <fullName evidence="1">Uncharacterized protein</fullName>
    </submittedName>
</protein>
<sequence length="332" mass="38249">MNIQTQLPSFYRMVPNEELQCTGMVQLLLQFQWTWIGTITGDYDLGDKFLQTFLPMISEKNICVALMAKIPVVEYVVNLMELWTTWKPLYYSLIRSTAKAFIVNADRKTTVHFQWMLFINSVYEDNPEASLAKVWIMTVHWEFSSLSLHRGLDISVFHGALSFAIHSKENMEFPKFLQFLQPNSPNGDGFLRIFWEQAFNCEFDDSSEMLKSSGICTGEEKLESLPGVFFETRMTGLSYSVYNAVYAIAHALHKVYVYRGKLGLKEGRGSVDLPHLQHWQALFFLIARVSRYRKQVVTLFDLGGRQLRRLKTENGGKNGREGFSLLSNLLDC</sequence>
<keyword evidence="2" id="KW-1185">Reference proteome</keyword>
<proteinExistence type="predicted"/>
<dbReference type="Proteomes" id="UP000827872">
    <property type="component" value="Linkage Group LG11"/>
</dbReference>
<evidence type="ECO:0000313" key="1">
    <source>
        <dbReference type="EMBL" id="KAH8010465.1"/>
    </source>
</evidence>